<feature type="region of interest" description="Disordered" evidence="1">
    <location>
        <begin position="1"/>
        <end position="24"/>
    </location>
</feature>
<reference evidence="2 3" key="1">
    <citation type="submission" date="2021-06" db="EMBL/GenBank/DDBJ databases">
        <title>A haploid diamondback moth (Plutella xylostella L.) genome assembly resolves 31 chromosomes and identifies a diamide resistance mutation.</title>
        <authorList>
            <person name="Ward C.M."/>
            <person name="Perry K.D."/>
            <person name="Baker G."/>
            <person name="Powis K."/>
            <person name="Heckel D.G."/>
            <person name="Baxter S.W."/>
        </authorList>
    </citation>
    <scope>NUCLEOTIDE SEQUENCE [LARGE SCALE GENOMIC DNA]</scope>
    <source>
        <strain evidence="2 3">LV</strain>
        <tissue evidence="2">Single pupa</tissue>
    </source>
</reference>
<evidence type="ECO:0000313" key="3">
    <source>
        <dbReference type="Proteomes" id="UP000823941"/>
    </source>
</evidence>
<evidence type="ECO:0000313" key="2">
    <source>
        <dbReference type="EMBL" id="KAG7295413.1"/>
    </source>
</evidence>
<protein>
    <submittedName>
        <fullName evidence="2">Uncharacterized protein</fullName>
    </submittedName>
</protein>
<organism evidence="2 3">
    <name type="scientific">Plutella xylostella</name>
    <name type="common">Diamondback moth</name>
    <name type="synonym">Plutella maculipennis</name>
    <dbReference type="NCBI Taxonomy" id="51655"/>
    <lineage>
        <taxon>Eukaryota</taxon>
        <taxon>Metazoa</taxon>
        <taxon>Ecdysozoa</taxon>
        <taxon>Arthropoda</taxon>
        <taxon>Hexapoda</taxon>
        <taxon>Insecta</taxon>
        <taxon>Pterygota</taxon>
        <taxon>Neoptera</taxon>
        <taxon>Endopterygota</taxon>
        <taxon>Lepidoptera</taxon>
        <taxon>Glossata</taxon>
        <taxon>Ditrysia</taxon>
        <taxon>Yponomeutoidea</taxon>
        <taxon>Plutellidae</taxon>
        <taxon>Plutella</taxon>
    </lineage>
</organism>
<dbReference type="EMBL" id="JAHIBW010000031">
    <property type="protein sequence ID" value="KAG7295413.1"/>
    <property type="molecule type" value="Genomic_DNA"/>
</dbReference>
<gene>
    <name evidence="2" type="ORF">JYU34_022482</name>
</gene>
<accession>A0ABQ7PRJ1</accession>
<feature type="region of interest" description="Disordered" evidence="1">
    <location>
        <begin position="107"/>
        <end position="128"/>
    </location>
</feature>
<comment type="caution">
    <text evidence="2">The sequence shown here is derived from an EMBL/GenBank/DDBJ whole genome shotgun (WGS) entry which is preliminary data.</text>
</comment>
<keyword evidence="3" id="KW-1185">Reference proteome</keyword>
<evidence type="ECO:0000256" key="1">
    <source>
        <dbReference type="SAM" id="MobiDB-lite"/>
    </source>
</evidence>
<sequence>MDSDKVKPMSAEHVPHKVKMDSDKVKPMSAEHVPHNVNALPILHISTDALNNNGEEWKKCPKYRPIAYSSRTLTSTQENYAQIEKEFSLEGTEREGIEDDGQVEEVKAKGSEPYMTRSGRVVNPPVVT</sequence>
<dbReference type="Proteomes" id="UP000823941">
    <property type="component" value="Chromosome 31"/>
</dbReference>
<proteinExistence type="predicted"/>
<name>A0ABQ7PRJ1_PLUXY</name>
<feature type="compositionally biased region" description="Basic and acidic residues" evidence="1">
    <location>
        <begin position="13"/>
        <end position="24"/>
    </location>
</feature>